<evidence type="ECO:0000313" key="2">
    <source>
        <dbReference type="EMBL" id="KAK5059504.1"/>
    </source>
</evidence>
<accession>A0ABR0J9V2</accession>
<gene>
    <name evidence="2" type="ORF">LTR69_006093</name>
</gene>
<evidence type="ECO:0000313" key="3">
    <source>
        <dbReference type="Proteomes" id="UP001345691"/>
    </source>
</evidence>
<dbReference type="CDD" id="cd00609">
    <property type="entry name" value="AAT_like"/>
    <property type="match status" value="1"/>
</dbReference>
<feature type="domain" description="Aminotransferase class I/classII large" evidence="1">
    <location>
        <begin position="70"/>
        <end position="396"/>
    </location>
</feature>
<dbReference type="SUPFAM" id="SSF53383">
    <property type="entry name" value="PLP-dependent transferases"/>
    <property type="match status" value="1"/>
</dbReference>
<dbReference type="InterPro" id="IPR004839">
    <property type="entry name" value="Aminotransferase_I/II_large"/>
</dbReference>
<dbReference type="PANTHER" id="PTHR43510">
    <property type="entry name" value="AMINOTRANSFERASE FUNCTION, HYPOTHETICAL (EUROFUNG)"/>
    <property type="match status" value="1"/>
</dbReference>
<comment type="caution">
    <text evidence="2">The sequence shown here is derived from an EMBL/GenBank/DDBJ whole genome shotgun (WGS) entry which is preliminary data.</text>
</comment>
<protein>
    <recommendedName>
        <fullName evidence="1">Aminotransferase class I/classII large domain-containing protein</fullName>
    </recommendedName>
</protein>
<sequence length="413" mass="45305">MATKYLPLELIEWHKNHCPSPSSRSDLYDLCSTGVPSISVSDLIEISESRAESEERLALKNLGLEHNEASSGDRAFRRNLASLYSARSVGVSEDNILITNGADASNYAIFSALLAPGDHVICQHPVNELLYKVPQSLGAEVTLWTTEPTKRWQFNTEELKEMIKDNTKMIVIQSPCDPTGAIVSKATLEALVEIAQEKDIIILADESYRPLFHSISPSDEDFPPSTINMGYMRVVVTGTTSKAYSLAGIKAGWIASKDLNILDACARGIQYASLTASSLEGALAAEATSDRCIHALLGKNITLCRTNLNLLQAFIEEHSWACSWVKPLAGTTAMLKFHKMGKPVDDEAFCLELLANFDVLICPASKCFGDKTRFRGYVRIAFGRPQAEMKAALAALAAFMEEMYEDIPTVSNK</sequence>
<keyword evidence="3" id="KW-1185">Reference proteome</keyword>
<dbReference type="InterPro" id="IPR015424">
    <property type="entry name" value="PyrdxlP-dep_Trfase"/>
</dbReference>
<proteinExistence type="predicted"/>
<dbReference type="Proteomes" id="UP001345691">
    <property type="component" value="Unassembled WGS sequence"/>
</dbReference>
<name>A0ABR0J9V2_9EURO</name>
<dbReference type="Pfam" id="PF00155">
    <property type="entry name" value="Aminotran_1_2"/>
    <property type="match status" value="1"/>
</dbReference>
<dbReference type="PANTHER" id="PTHR43510:SF1">
    <property type="entry name" value="AMINOTRANSFERASE FUNCTION, HYPOTHETICAL (EUROFUNG)"/>
    <property type="match status" value="1"/>
</dbReference>
<dbReference type="InterPro" id="IPR015421">
    <property type="entry name" value="PyrdxlP-dep_Trfase_major"/>
</dbReference>
<reference evidence="2 3" key="1">
    <citation type="submission" date="2023-08" db="EMBL/GenBank/DDBJ databases">
        <title>Black Yeasts Isolated from many extreme environments.</title>
        <authorList>
            <person name="Coleine C."/>
            <person name="Stajich J.E."/>
            <person name="Selbmann L."/>
        </authorList>
    </citation>
    <scope>NUCLEOTIDE SEQUENCE [LARGE SCALE GENOMIC DNA]</scope>
    <source>
        <strain evidence="2 3">CCFEE 6328</strain>
    </source>
</reference>
<dbReference type="EMBL" id="JAVRRF010000012">
    <property type="protein sequence ID" value="KAK5059504.1"/>
    <property type="molecule type" value="Genomic_DNA"/>
</dbReference>
<evidence type="ECO:0000259" key="1">
    <source>
        <dbReference type="Pfam" id="PF00155"/>
    </source>
</evidence>
<dbReference type="Gene3D" id="3.90.1150.10">
    <property type="entry name" value="Aspartate Aminotransferase, domain 1"/>
    <property type="match status" value="1"/>
</dbReference>
<dbReference type="InterPro" id="IPR015422">
    <property type="entry name" value="PyrdxlP-dep_Trfase_small"/>
</dbReference>
<dbReference type="Gene3D" id="3.40.640.10">
    <property type="entry name" value="Type I PLP-dependent aspartate aminotransferase-like (Major domain)"/>
    <property type="match status" value="1"/>
</dbReference>
<organism evidence="2 3">
    <name type="scientific">Exophiala sideris</name>
    <dbReference type="NCBI Taxonomy" id="1016849"/>
    <lineage>
        <taxon>Eukaryota</taxon>
        <taxon>Fungi</taxon>
        <taxon>Dikarya</taxon>
        <taxon>Ascomycota</taxon>
        <taxon>Pezizomycotina</taxon>
        <taxon>Eurotiomycetes</taxon>
        <taxon>Chaetothyriomycetidae</taxon>
        <taxon>Chaetothyriales</taxon>
        <taxon>Herpotrichiellaceae</taxon>
        <taxon>Exophiala</taxon>
    </lineage>
</organism>